<dbReference type="InterPro" id="IPR046958">
    <property type="entry name" value="RBK1/2/STUNTED"/>
</dbReference>
<feature type="domain" description="Protein kinase" evidence="16">
    <location>
        <begin position="178"/>
        <end position="451"/>
    </location>
</feature>
<comment type="catalytic activity">
    <reaction evidence="10">
        <text>L-threonyl-[protein] + ATP = O-phospho-L-threonyl-[protein] + ADP + H(+)</text>
        <dbReference type="Rhea" id="RHEA:46608"/>
        <dbReference type="Rhea" id="RHEA-COMP:11060"/>
        <dbReference type="Rhea" id="RHEA-COMP:11605"/>
        <dbReference type="ChEBI" id="CHEBI:15378"/>
        <dbReference type="ChEBI" id="CHEBI:30013"/>
        <dbReference type="ChEBI" id="CHEBI:30616"/>
        <dbReference type="ChEBI" id="CHEBI:61977"/>
        <dbReference type="ChEBI" id="CHEBI:456216"/>
        <dbReference type="EC" id="2.7.11.1"/>
    </reaction>
</comment>
<dbReference type="PROSITE" id="PS50011">
    <property type="entry name" value="PROTEIN_KINASE_DOM"/>
    <property type="match status" value="1"/>
</dbReference>
<accession>A0A1S2YTK7</accession>
<dbReference type="PaxDb" id="3827-XP_004509705.1"/>
<dbReference type="OrthoDB" id="4062651at2759"/>
<comment type="subcellular location">
    <subcellularLocation>
        <location evidence="1">Cytoplasm</location>
    </subcellularLocation>
</comment>
<evidence type="ECO:0000256" key="9">
    <source>
        <dbReference type="ARBA" id="ARBA00022840"/>
    </source>
</evidence>
<dbReference type="KEGG" id="cam:101500478"/>
<evidence type="ECO:0000256" key="8">
    <source>
        <dbReference type="ARBA" id="ARBA00022777"/>
    </source>
</evidence>
<comment type="similarity">
    <text evidence="14">Belongs to the protein kinase superfamily.</text>
</comment>
<dbReference type="GO" id="GO:0005524">
    <property type="term" value="F:ATP binding"/>
    <property type="evidence" value="ECO:0007669"/>
    <property type="project" value="UniProtKB-UniRule"/>
</dbReference>
<dbReference type="InterPro" id="IPR000719">
    <property type="entry name" value="Prot_kinase_dom"/>
</dbReference>
<dbReference type="FunFam" id="1.10.510.10:FF:000335">
    <property type="entry name" value="receptor-like cytosolic serine/threonine-protein kinase RBK2"/>
    <property type="match status" value="1"/>
</dbReference>
<dbReference type="SMART" id="SM00220">
    <property type="entry name" value="S_TKc"/>
    <property type="match status" value="1"/>
</dbReference>
<feature type="binding site" evidence="13">
    <location>
        <position position="206"/>
    </location>
    <ligand>
        <name>ATP</name>
        <dbReference type="ChEBI" id="CHEBI:30616"/>
    </ligand>
</feature>
<dbReference type="PANTHER" id="PTHR47987">
    <property type="entry name" value="OS08G0249100 PROTEIN"/>
    <property type="match status" value="1"/>
</dbReference>
<dbReference type="RefSeq" id="XP_004509705.1">
    <property type="nucleotide sequence ID" value="XM_004509648.3"/>
</dbReference>
<dbReference type="PROSITE" id="PS00107">
    <property type="entry name" value="PROTEIN_KINASE_ATP"/>
    <property type="match status" value="1"/>
</dbReference>
<dbReference type="EC" id="2.7.11.1" evidence="2"/>
<dbReference type="Proteomes" id="UP000087171">
    <property type="component" value="Chromosome Ca7"/>
</dbReference>
<evidence type="ECO:0000256" key="13">
    <source>
        <dbReference type="PROSITE-ProRule" id="PRU10141"/>
    </source>
</evidence>
<dbReference type="FunFam" id="3.30.200.20:FF:000558">
    <property type="entry name" value="Receptor-like cytosolic serine/threonine-protein kinase RBK1"/>
    <property type="match status" value="1"/>
</dbReference>
<sequence>MERLERRSKKDQEKKSKNSKVVEITNKNSIKKDFFYAYDEEISAAGSPIQSPRDVFDVPISGTDSDSTGSSSSSSSTPQRVQNGGRSSGGGVVEGGHQWRNMIDALRIKSVRRFSSIPLLAASYEISRKNLRNKLARVRTDNDDENGFDCSLDLDGIPTKPTWRNFSYEDLVAATDNFNPENMIGKGGHAEVYKACLPDGKVVAVKRLMRNEKEAGDKAGDFLSELGIIAHINHPNATRLIGFGIDRGLYFVLQFASHGSLSSLLFGSECLEWKIRFKVALGVAKGLQYLHQDCPRRIIHRDIKASNILLNHNGEAEISDFGLAKWLPDKWAHHVVFPIEGTFGYLAPEYFMHGLVDEKTDVFAFGVLLLELMTGRRAVDSNSRQSLVIWAKPLLDAKQVKEIADPRLEDQYDPIEMMCAMATASMCIHHVSSKRPYMNQVVLLLKGEEVAVDLTQKSIAPRSLLLDACDLEDYTCSNYLNDLNRHKQLIME</sequence>
<dbReference type="STRING" id="3827.A0A1S2YTK7"/>
<evidence type="ECO:0000256" key="15">
    <source>
        <dbReference type="SAM" id="MobiDB-lite"/>
    </source>
</evidence>
<evidence type="ECO:0000256" key="6">
    <source>
        <dbReference type="ARBA" id="ARBA00022679"/>
    </source>
</evidence>
<evidence type="ECO:0000256" key="14">
    <source>
        <dbReference type="RuleBase" id="RU000304"/>
    </source>
</evidence>
<feature type="compositionally biased region" description="Basic and acidic residues" evidence="15">
    <location>
        <begin position="1"/>
        <end position="16"/>
    </location>
</feature>
<keyword evidence="5" id="KW-0597">Phosphoprotein</keyword>
<feature type="region of interest" description="Disordered" evidence="15">
    <location>
        <begin position="47"/>
        <end position="96"/>
    </location>
</feature>
<evidence type="ECO:0000313" key="18">
    <source>
        <dbReference type="RefSeq" id="XP_004509705.1"/>
    </source>
</evidence>
<evidence type="ECO:0000256" key="4">
    <source>
        <dbReference type="ARBA" id="ARBA00022527"/>
    </source>
</evidence>
<evidence type="ECO:0000256" key="5">
    <source>
        <dbReference type="ARBA" id="ARBA00022553"/>
    </source>
</evidence>
<keyword evidence="7 13" id="KW-0547">Nucleotide-binding</keyword>
<dbReference type="PROSITE" id="PS00108">
    <property type="entry name" value="PROTEIN_KINASE_ST"/>
    <property type="match status" value="1"/>
</dbReference>
<evidence type="ECO:0000256" key="2">
    <source>
        <dbReference type="ARBA" id="ARBA00012513"/>
    </source>
</evidence>
<evidence type="ECO:0000259" key="16">
    <source>
        <dbReference type="PROSITE" id="PS50011"/>
    </source>
</evidence>
<reference evidence="18" key="2">
    <citation type="submission" date="2025-08" db="UniProtKB">
        <authorList>
            <consortium name="RefSeq"/>
        </authorList>
    </citation>
    <scope>IDENTIFICATION</scope>
    <source>
        <tissue evidence="18">Etiolated seedlings</tissue>
    </source>
</reference>
<gene>
    <name evidence="18" type="primary">LOC101500478</name>
</gene>
<dbReference type="GO" id="GO:0051020">
    <property type="term" value="F:GTPase binding"/>
    <property type="evidence" value="ECO:0007669"/>
    <property type="project" value="UniProtKB-ARBA"/>
</dbReference>
<dbReference type="eggNOG" id="KOG1187">
    <property type="taxonomic scope" value="Eukaryota"/>
</dbReference>
<dbReference type="InterPro" id="IPR011009">
    <property type="entry name" value="Kinase-like_dom_sf"/>
</dbReference>
<keyword evidence="6" id="KW-0808">Transferase</keyword>
<dbReference type="InterPro" id="IPR008271">
    <property type="entry name" value="Ser/Thr_kinase_AS"/>
</dbReference>
<keyword evidence="9 13" id="KW-0067">ATP-binding</keyword>
<evidence type="ECO:0000256" key="1">
    <source>
        <dbReference type="ARBA" id="ARBA00004496"/>
    </source>
</evidence>
<keyword evidence="17" id="KW-1185">Reference proteome</keyword>
<dbReference type="GO" id="GO:0005737">
    <property type="term" value="C:cytoplasm"/>
    <property type="evidence" value="ECO:0007669"/>
    <property type="project" value="UniProtKB-SubCell"/>
</dbReference>
<comment type="subunit">
    <text evidence="12">Interacts with ARAC5 and ARAC10.</text>
</comment>
<proteinExistence type="inferred from homology"/>
<keyword evidence="8" id="KW-0418">Kinase</keyword>
<organism evidence="17 18">
    <name type="scientific">Cicer arietinum</name>
    <name type="common">Chickpea</name>
    <name type="synonym">Garbanzo</name>
    <dbReference type="NCBI Taxonomy" id="3827"/>
    <lineage>
        <taxon>Eukaryota</taxon>
        <taxon>Viridiplantae</taxon>
        <taxon>Streptophyta</taxon>
        <taxon>Embryophyta</taxon>
        <taxon>Tracheophyta</taxon>
        <taxon>Spermatophyta</taxon>
        <taxon>Magnoliopsida</taxon>
        <taxon>eudicotyledons</taxon>
        <taxon>Gunneridae</taxon>
        <taxon>Pentapetalae</taxon>
        <taxon>rosids</taxon>
        <taxon>fabids</taxon>
        <taxon>Fabales</taxon>
        <taxon>Fabaceae</taxon>
        <taxon>Papilionoideae</taxon>
        <taxon>50 kb inversion clade</taxon>
        <taxon>NPAAA clade</taxon>
        <taxon>Hologalegina</taxon>
        <taxon>IRL clade</taxon>
        <taxon>Cicereae</taxon>
        <taxon>Cicer</taxon>
    </lineage>
</organism>
<protein>
    <recommendedName>
        <fullName evidence="2">non-specific serine/threonine protein kinase</fullName>
        <ecNumber evidence="2">2.7.11.1</ecNumber>
    </recommendedName>
</protein>
<dbReference type="SUPFAM" id="SSF56112">
    <property type="entry name" value="Protein kinase-like (PK-like)"/>
    <property type="match status" value="1"/>
</dbReference>
<dbReference type="GO" id="GO:0004674">
    <property type="term" value="F:protein serine/threonine kinase activity"/>
    <property type="evidence" value="ECO:0007669"/>
    <property type="project" value="UniProtKB-KW"/>
</dbReference>
<comment type="catalytic activity">
    <reaction evidence="11">
        <text>L-seryl-[protein] + ATP = O-phospho-L-seryl-[protein] + ADP + H(+)</text>
        <dbReference type="Rhea" id="RHEA:17989"/>
        <dbReference type="Rhea" id="RHEA-COMP:9863"/>
        <dbReference type="Rhea" id="RHEA-COMP:11604"/>
        <dbReference type="ChEBI" id="CHEBI:15378"/>
        <dbReference type="ChEBI" id="CHEBI:29999"/>
        <dbReference type="ChEBI" id="CHEBI:30616"/>
        <dbReference type="ChEBI" id="CHEBI:83421"/>
        <dbReference type="ChEBI" id="CHEBI:456216"/>
        <dbReference type="EC" id="2.7.11.1"/>
    </reaction>
</comment>
<dbReference type="GeneID" id="101500478"/>
<evidence type="ECO:0000313" key="17">
    <source>
        <dbReference type="Proteomes" id="UP000087171"/>
    </source>
</evidence>
<keyword evidence="3" id="KW-0963">Cytoplasm</keyword>
<dbReference type="Pfam" id="PF00069">
    <property type="entry name" value="Pkinase"/>
    <property type="match status" value="1"/>
</dbReference>
<keyword evidence="4 14" id="KW-0723">Serine/threonine-protein kinase</keyword>
<evidence type="ECO:0000256" key="11">
    <source>
        <dbReference type="ARBA" id="ARBA00048679"/>
    </source>
</evidence>
<dbReference type="AlphaFoldDB" id="A0A1S2YTK7"/>
<dbReference type="Gene3D" id="1.10.510.10">
    <property type="entry name" value="Transferase(Phosphotransferase) domain 1"/>
    <property type="match status" value="1"/>
</dbReference>
<evidence type="ECO:0000256" key="10">
    <source>
        <dbReference type="ARBA" id="ARBA00047899"/>
    </source>
</evidence>
<dbReference type="PANTHER" id="PTHR47987:SF9">
    <property type="entry name" value="RECEPTOR-LIKE CYTOSOLIC SERINE_THREONINE-KINASE"/>
    <property type="match status" value="1"/>
</dbReference>
<evidence type="ECO:0000256" key="12">
    <source>
        <dbReference type="ARBA" id="ARBA00063228"/>
    </source>
</evidence>
<evidence type="ECO:0000256" key="3">
    <source>
        <dbReference type="ARBA" id="ARBA00022490"/>
    </source>
</evidence>
<name>A0A1S2YTK7_CICAR</name>
<reference evidence="17" key="1">
    <citation type="journal article" date="2013" name="Nat. Biotechnol.">
        <title>Draft genome sequence of chickpea (Cicer arietinum) provides a resource for trait improvement.</title>
        <authorList>
            <person name="Varshney R.K."/>
            <person name="Song C."/>
            <person name="Saxena R.K."/>
            <person name="Azam S."/>
            <person name="Yu S."/>
            <person name="Sharpe A.G."/>
            <person name="Cannon S."/>
            <person name="Baek J."/>
            <person name="Rosen B.D."/>
            <person name="Tar'an B."/>
            <person name="Millan T."/>
            <person name="Zhang X."/>
            <person name="Ramsay L.D."/>
            <person name="Iwata A."/>
            <person name="Wang Y."/>
            <person name="Nelson W."/>
            <person name="Farmer A.D."/>
            <person name="Gaur P.M."/>
            <person name="Soderlund C."/>
            <person name="Penmetsa R.V."/>
            <person name="Xu C."/>
            <person name="Bharti A.K."/>
            <person name="He W."/>
            <person name="Winter P."/>
            <person name="Zhao S."/>
            <person name="Hane J.K."/>
            <person name="Carrasquilla-Garcia N."/>
            <person name="Condie J.A."/>
            <person name="Upadhyaya H.D."/>
            <person name="Luo M.C."/>
            <person name="Thudi M."/>
            <person name="Gowda C.L."/>
            <person name="Singh N.P."/>
            <person name="Lichtenzveig J."/>
            <person name="Gali K.K."/>
            <person name="Rubio J."/>
            <person name="Nadarajan N."/>
            <person name="Dolezel J."/>
            <person name="Bansal K.C."/>
            <person name="Xu X."/>
            <person name="Edwards D."/>
            <person name="Zhang G."/>
            <person name="Kahl G."/>
            <person name="Gil J."/>
            <person name="Singh K.B."/>
            <person name="Datta S.K."/>
            <person name="Jackson S.A."/>
            <person name="Wang J."/>
            <person name="Cook D.R."/>
        </authorList>
    </citation>
    <scope>NUCLEOTIDE SEQUENCE [LARGE SCALE GENOMIC DNA]</scope>
    <source>
        <strain evidence="17">cv. CDC Frontier</strain>
    </source>
</reference>
<feature type="region of interest" description="Disordered" evidence="15">
    <location>
        <begin position="1"/>
        <end position="21"/>
    </location>
</feature>
<dbReference type="Gene3D" id="3.30.200.20">
    <property type="entry name" value="Phosphorylase Kinase, domain 1"/>
    <property type="match status" value="1"/>
</dbReference>
<dbReference type="InterPro" id="IPR017441">
    <property type="entry name" value="Protein_kinase_ATP_BS"/>
</dbReference>
<feature type="compositionally biased region" description="Low complexity" evidence="15">
    <location>
        <begin position="61"/>
        <end position="77"/>
    </location>
</feature>
<evidence type="ECO:0000256" key="7">
    <source>
        <dbReference type="ARBA" id="ARBA00022741"/>
    </source>
</evidence>